<evidence type="ECO:0000313" key="2">
    <source>
        <dbReference type="Proteomes" id="UP000824160"/>
    </source>
</evidence>
<dbReference type="GO" id="GO:0017111">
    <property type="term" value="F:ribonucleoside triphosphate phosphatase activity"/>
    <property type="evidence" value="ECO:0007669"/>
    <property type="project" value="InterPro"/>
</dbReference>
<proteinExistence type="predicted"/>
<evidence type="ECO:0000313" key="1">
    <source>
        <dbReference type="EMBL" id="HIT95055.1"/>
    </source>
</evidence>
<protein>
    <submittedName>
        <fullName evidence="1">Uncharacterized protein</fullName>
    </submittedName>
</protein>
<gene>
    <name evidence="1" type="ORF">IAC43_07700</name>
</gene>
<dbReference type="EMBL" id="DVLW01000212">
    <property type="protein sequence ID" value="HIT95055.1"/>
    <property type="molecule type" value="Genomic_DNA"/>
</dbReference>
<reference evidence="1" key="1">
    <citation type="submission" date="2020-10" db="EMBL/GenBank/DDBJ databases">
        <authorList>
            <person name="Gilroy R."/>
        </authorList>
    </citation>
    <scope>NUCLEOTIDE SEQUENCE</scope>
    <source>
        <strain evidence="1">ChiBcec7-5410</strain>
    </source>
</reference>
<comment type="caution">
    <text evidence="1">The sequence shown here is derived from an EMBL/GenBank/DDBJ whole genome shotgun (WGS) entry which is preliminary data.</text>
</comment>
<organism evidence="1 2">
    <name type="scientific">Candidatus Faecivivens stercoripullorum</name>
    <dbReference type="NCBI Taxonomy" id="2840805"/>
    <lineage>
        <taxon>Bacteria</taxon>
        <taxon>Bacillati</taxon>
        <taxon>Bacillota</taxon>
        <taxon>Clostridia</taxon>
        <taxon>Eubacteriales</taxon>
        <taxon>Oscillospiraceae</taxon>
        <taxon>Oscillospiraceae incertae sedis</taxon>
        <taxon>Candidatus Faecivivens</taxon>
    </lineage>
</organism>
<dbReference type="InterPro" id="IPR027417">
    <property type="entry name" value="P-loop_NTPase"/>
</dbReference>
<dbReference type="Gene3D" id="3.40.50.300">
    <property type="entry name" value="P-loop containing nucleotide triphosphate hydrolases"/>
    <property type="match status" value="1"/>
</dbReference>
<dbReference type="Pfam" id="PF03266">
    <property type="entry name" value="NTPase_1"/>
    <property type="match status" value="1"/>
</dbReference>
<reference evidence="1" key="2">
    <citation type="journal article" date="2021" name="PeerJ">
        <title>Extensive microbial diversity within the chicken gut microbiome revealed by metagenomics and culture.</title>
        <authorList>
            <person name="Gilroy R."/>
            <person name="Ravi A."/>
            <person name="Getino M."/>
            <person name="Pursley I."/>
            <person name="Horton D.L."/>
            <person name="Alikhan N.F."/>
            <person name="Baker D."/>
            <person name="Gharbi K."/>
            <person name="Hall N."/>
            <person name="Watson M."/>
            <person name="Adriaenssens E.M."/>
            <person name="Foster-Nyarko E."/>
            <person name="Jarju S."/>
            <person name="Secka A."/>
            <person name="Antonio M."/>
            <person name="Oren A."/>
            <person name="Chaudhuri R.R."/>
            <person name="La Ragione R."/>
            <person name="Hildebrand F."/>
            <person name="Pallen M.J."/>
        </authorList>
    </citation>
    <scope>NUCLEOTIDE SEQUENCE</scope>
    <source>
        <strain evidence="1">ChiBcec7-5410</strain>
    </source>
</reference>
<accession>A0A9D1H7F2</accession>
<dbReference type="InterPro" id="IPR004948">
    <property type="entry name" value="Nuc-triphosphatase_THEP1"/>
</dbReference>
<dbReference type="Proteomes" id="UP000824160">
    <property type="component" value="Unassembled WGS sequence"/>
</dbReference>
<dbReference type="SUPFAM" id="SSF52540">
    <property type="entry name" value="P-loop containing nucleoside triphosphate hydrolases"/>
    <property type="match status" value="1"/>
</dbReference>
<sequence length="200" mass="22301">MMGGKHIKQLPYHLLLTGKIGCGKSTALLSALGDLLKTAGGYRTVRLLNEKGTRRGFAHIVPASPEGVNGIWNPERKDIFLVPGEGMRSEVLLTRTIPMLEGKPRFFLLDEIGGKELLIPEFVHKLEQLFSGDIPCIGVLKSPDGSEGIRRWMREEDFRNAYNRFVGMLSENPGVKITDGSEPGGYREQILQWKKRNGVE</sequence>
<dbReference type="AlphaFoldDB" id="A0A9D1H7F2"/>
<name>A0A9D1H7F2_9FIRM</name>